<evidence type="ECO:0000259" key="7">
    <source>
        <dbReference type="Pfam" id="PF07715"/>
    </source>
</evidence>
<proteinExistence type="inferred from homology"/>
<evidence type="ECO:0000313" key="8">
    <source>
        <dbReference type="EMBL" id="MDT0603926.1"/>
    </source>
</evidence>
<keyword evidence="5" id="KW-0732">Signal</keyword>
<organism evidence="8 9">
    <name type="scientific">Thalassotalea castellviae</name>
    <dbReference type="NCBI Taxonomy" id="3075612"/>
    <lineage>
        <taxon>Bacteria</taxon>
        <taxon>Pseudomonadati</taxon>
        <taxon>Pseudomonadota</taxon>
        <taxon>Gammaproteobacteria</taxon>
        <taxon>Alteromonadales</taxon>
        <taxon>Colwelliaceae</taxon>
        <taxon>Thalassotalea</taxon>
    </lineage>
</organism>
<accession>A0ABU3A174</accession>
<feature type="signal peptide" evidence="5">
    <location>
        <begin position="1"/>
        <end position="32"/>
    </location>
</feature>
<evidence type="ECO:0000256" key="4">
    <source>
        <dbReference type="RuleBase" id="RU003357"/>
    </source>
</evidence>
<dbReference type="Pfam" id="PF00593">
    <property type="entry name" value="TonB_dep_Rec_b-barrel"/>
    <property type="match status" value="1"/>
</dbReference>
<dbReference type="EMBL" id="JAVRIF010000004">
    <property type="protein sequence ID" value="MDT0603926.1"/>
    <property type="molecule type" value="Genomic_DNA"/>
</dbReference>
<keyword evidence="3" id="KW-0998">Cell outer membrane</keyword>
<dbReference type="Pfam" id="PF07715">
    <property type="entry name" value="Plug"/>
    <property type="match status" value="1"/>
</dbReference>
<dbReference type="Gene3D" id="2.40.170.20">
    <property type="entry name" value="TonB-dependent receptor, beta-barrel domain"/>
    <property type="match status" value="1"/>
</dbReference>
<comment type="subcellular location">
    <subcellularLocation>
        <location evidence="1 4">Cell outer membrane</location>
    </subcellularLocation>
</comment>
<dbReference type="InterPro" id="IPR036942">
    <property type="entry name" value="Beta-barrel_TonB_sf"/>
</dbReference>
<keyword evidence="9" id="KW-1185">Reference proteome</keyword>
<dbReference type="InterPro" id="IPR037066">
    <property type="entry name" value="Plug_dom_sf"/>
</dbReference>
<dbReference type="InterPro" id="IPR012910">
    <property type="entry name" value="Plug_dom"/>
</dbReference>
<gene>
    <name evidence="8" type="ORF">RM573_10000</name>
</gene>
<evidence type="ECO:0000256" key="3">
    <source>
        <dbReference type="ARBA" id="ARBA00023237"/>
    </source>
</evidence>
<feature type="chain" id="PRO_5047101107" evidence="5">
    <location>
        <begin position="33"/>
        <end position="1006"/>
    </location>
</feature>
<sequence length="1006" mass="109695">MKTFKKSQIATSLSVVLGMGALSLAQAPVAYAAENAEQEIEVIEVTGIRGSTKASINGKRFADSQVDGIAAEDIGKLPDVTITDSLQRISGVQVERVAGEGGPVQIRGLPQVDTTMNGETFLSATTIDTAAADLGDLPAQLFGGVDVYKSATAGNVAQGIAGSIDLKTRRPFDMDEGWTFAGGIEATRGSITEETDPTLHGLASYNNGKIGVLISAVTQEATLATDYNGHNDTSENGGIGWTQNNHNWGEPSEGGDVYTIVPHGFTAFNKTEERERDALQLSVQADLGEGFVLTADYFYTQQDRFNNRSGFNHNNRWQTYNEYAYATNYTGDSFTDANGNPWKAADAYKMNPYRMQTFTQVNVNEEKSQNFNLQLDFDNGGNLTGTVRATHARATAKMRHAYGEGDLLSIDQGSRVTGPGGFNPAQYCTNGEEIIGSEGGCNAQYSTGIEDPNFQLTYDASGEHPAFGGFDQQVMGGKGMMSVADYMADLDSYHIGAFSSEGNTDDVGELSTFSTKWNYALDDNDFITSVDFGVRYSQRKVDHDQFTYTSTFGNGCDIAQWKAVDQQYGADCEGQAGTGEYVTDEEGNEVWTPYTLLAPTALDQYTTVSWQTDFGGVTGIPGIWVIDPENFRDPKQWHKDTFGNVQRTENGGATYDVGLDEISYFTQVNFEYEALSGNVGLKVIQTDLFVKQNLAGPNLPHSGLGPDIGDVVTERSYTDELLSMNLAYQATDDVVLRAAYSENMQALNLDQWGAGKVVGSVFNNDCNCMRVQNGTLNGNPELDPWRSENYSLSAEWYAGDASMFFISTYGIDIASFTESSTVFIDEPDSDGVRRGPHPFTANIQGVGGDVSGYEVGGKVAFSDFLGEDSVLANVGMDVNYTYADSSQEAKDINGDDLPFGGMSEDTYNAVVWYENDTFSARLAWNSRSPRLMTAGNGNTGNQALYQDDYSQLDFNATYDFNETVSFYVNGSNITEEIQQTYIEFEKQKAFQNIYEARWTVGARVTF</sequence>
<evidence type="ECO:0000313" key="9">
    <source>
        <dbReference type="Proteomes" id="UP001266357"/>
    </source>
</evidence>
<evidence type="ECO:0000256" key="5">
    <source>
        <dbReference type="SAM" id="SignalP"/>
    </source>
</evidence>
<evidence type="ECO:0000256" key="1">
    <source>
        <dbReference type="ARBA" id="ARBA00004442"/>
    </source>
</evidence>
<feature type="domain" description="TonB-dependent receptor plug" evidence="7">
    <location>
        <begin position="63"/>
        <end position="162"/>
    </location>
</feature>
<dbReference type="NCBIfam" id="TIGR01782">
    <property type="entry name" value="TonB-Xanth-Caul"/>
    <property type="match status" value="1"/>
</dbReference>
<dbReference type="InterPro" id="IPR010104">
    <property type="entry name" value="TonB_rcpt_bac"/>
</dbReference>
<dbReference type="Proteomes" id="UP001266357">
    <property type="component" value="Unassembled WGS sequence"/>
</dbReference>
<comment type="similarity">
    <text evidence="4">Belongs to the TonB-dependent receptor family.</text>
</comment>
<dbReference type="PANTHER" id="PTHR40980:SF3">
    <property type="entry name" value="TONB-DEPENDENT RECEPTOR-LIKE BETA-BARREL DOMAIN-CONTAINING PROTEIN"/>
    <property type="match status" value="1"/>
</dbReference>
<dbReference type="RefSeq" id="WP_311581128.1">
    <property type="nucleotide sequence ID" value="NZ_JAVRIF010000004.1"/>
</dbReference>
<keyword evidence="2 4" id="KW-0472">Membrane</keyword>
<feature type="domain" description="TonB-dependent receptor-like beta-barrel" evidence="6">
    <location>
        <begin position="497"/>
        <end position="973"/>
    </location>
</feature>
<evidence type="ECO:0000259" key="6">
    <source>
        <dbReference type="Pfam" id="PF00593"/>
    </source>
</evidence>
<dbReference type="Gene3D" id="2.170.130.10">
    <property type="entry name" value="TonB-dependent receptor, plug domain"/>
    <property type="match status" value="1"/>
</dbReference>
<keyword evidence="8" id="KW-0675">Receptor</keyword>
<comment type="caution">
    <text evidence="8">The sequence shown here is derived from an EMBL/GenBank/DDBJ whole genome shotgun (WGS) entry which is preliminary data.</text>
</comment>
<protein>
    <submittedName>
        <fullName evidence="8">TonB-dependent receptor</fullName>
    </submittedName>
</protein>
<dbReference type="SUPFAM" id="SSF56935">
    <property type="entry name" value="Porins"/>
    <property type="match status" value="1"/>
</dbReference>
<keyword evidence="4" id="KW-0798">TonB box</keyword>
<dbReference type="PANTHER" id="PTHR40980">
    <property type="entry name" value="PLUG DOMAIN-CONTAINING PROTEIN"/>
    <property type="match status" value="1"/>
</dbReference>
<evidence type="ECO:0000256" key="2">
    <source>
        <dbReference type="ARBA" id="ARBA00023136"/>
    </source>
</evidence>
<reference evidence="8 9" key="1">
    <citation type="submission" date="2023-09" db="EMBL/GenBank/DDBJ databases">
        <authorList>
            <person name="Rey-Velasco X."/>
        </authorList>
    </citation>
    <scope>NUCLEOTIDE SEQUENCE [LARGE SCALE GENOMIC DNA]</scope>
    <source>
        <strain evidence="8 9">W431</strain>
    </source>
</reference>
<dbReference type="InterPro" id="IPR000531">
    <property type="entry name" value="Beta-barrel_TonB"/>
</dbReference>
<name>A0ABU3A174_9GAMM</name>